<name>A0ABW7N4Z9_9BACT</name>
<dbReference type="EMBL" id="JBIPKE010000012">
    <property type="protein sequence ID" value="MFH6982631.1"/>
    <property type="molecule type" value="Genomic_DNA"/>
</dbReference>
<dbReference type="GO" id="GO:0051213">
    <property type="term" value="F:dioxygenase activity"/>
    <property type="evidence" value="ECO:0007669"/>
    <property type="project" value="UniProtKB-KW"/>
</dbReference>
<comment type="cofactor">
    <cofactor evidence="1">
        <name>Fe(2+)</name>
        <dbReference type="ChEBI" id="CHEBI:29033"/>
    </cofactor>
</comment>
<dbReference type="SUPFAM" id="SSF51197">
    <property type="entry name" value="Clavaminate synthase-like"/>
    <property type="match status" value="1"/>
</dbReference>
<keyword evidence="3" id="KW-1185">Reference proteome</keyword>
<protein>
    <submittedName>
        <fullName evidence="2">Phytanoyl-CoA dioxygenase family protein</fullName>
    </submittedName>
</protein>
<evidence type="ECO:0000313" key="3">
    <source>
        <dbReference type="Proteomes" id="UP001610063"/>
    </source>
</evidence>
<dbReference type="Gene3D" id="2.60.120.620">
    <property type="entry name" value="q2cbj1_9rhob like domain"/>
    <property type="match status" value="1"/>
</dbReference>
<evidence type="ECO:0000313" key="2">
    <source>
        <dbReference type="EMBL" id="MFH6982631.1"/>
    </source>
</evidence>
<keyword evidence="2" id="KW-0223">Dioxygenase</keyword>
<sequence>MMNQEHFTVADLSIDQVVAKLEEFGLVVIPNYLGADDVEKLFKEFYEFTETEDTPYKKNTPYSEGVATRVKRLEMDTERFKKTDEVFGSQFMREITDKYWSKEAGLNEEIFVVKDVLGSKHVASDLHFDVKPTLKYFIYLNDTTAENGAFSCVPGSHKVTHKLRQKHQRKLSYKNRELTRELPVSEEDVIPIEGRAGTLIIFSTEVFHKAGNITKGERYVMRGHSRTVEQDRMGDTTGPFEHLKRKLKSFLR</sequence>
<dbReference type="PANTHER" id="PTHR20883:SF48">
    <property type="entry name" value="ECTOINE DIOXYGENASE"/>
    <property type="match status" value="1"/>
</dbReference>
<dbReference type="Proteomes" id="UP001610063">
    <property type="component" value="Unassembled WGS sequence"/>
</dbReference>
<dbReference type="Pfam" id="PF05721">
    <property type="entry name" value="PhyH"/>
    <property type="match status" value="1"/>
</dbReference>
<dbReference type="InterPro" id="IPR008775">
    <property type="entry name" value="Phytyl_CoA_dOase-like"/>
</dbReference>
<comment type="caution">
    <text evidence="2">The sequence shown here is derived from an EMBL/GenBank/DDBJ whole genome shotgun (WGS) entry which is preliminary data.</text>
</comment>
<proteinExistence type="predicted"/>
<keyword evidence="2" id="KW-0560">Oxidoreductase</keyword>
<organism evidence="2 3">
    <name type="scientific">Marinoscillum luteum</name>
    <dbReference type="NCBI Taxonomy" id="861051"/>
    <lineage>
        <taxon>Bacteria</taxon>
        <taxon>Pseudomonadati</taxon>
        <taxon>Bacteroidota</taxon>
        <taxon>Cytophagia</taxon>
        <taxon>Cytophagales</taxon>
        <taxon>Reichenbachiellaceae</taxon>
        <taxon>Marinoscillum</taxon>
    </lineage>
</organism>
<dbReference type="RefSeq" id="WP_395416312.1">
    <property type="nucleotide sequence ID" value="NZ_JBIPKE010000012.1"/>
</dbReference>
<evidence type="ECO:0000256" key="1">
    <source>
        <dbReference type="ARBA" id="ARBA00001954"/>
    </source>
</evidence>
<dbReference type="PANTHER" id="PTHR20883">
    <property type="entry name" value="PHYTANOYL-COA DIOXYGENASE DOMAIN CONTAINING 1"/>
    <property type="match status" value="1"/>
</dbReference>
<gene>
    <name evidence="2" type="ORF">ACHKAR_04230</name>
</gene>
<reference evidence="2 3" key="1">
    <citation type="journal article" date="2013" name="Int. J. Syst. Evol. Microbiol.">
        <title>Marinoscillum luteum sp. nov., isolated from marine sediment.</title>
        <authorList>
            <person name="Cha I.T."/>
            <person name="Park S.J."/>
            <person name="Kim S.J."/>
            <person name="Kim J.G."/>
            <person name="Jung M.Y."/>
            <person name="Shin K.S."/>
            <person name="Kwon K.K."/>
            <person name="Yang S.H."/>
            <person name="Seo Y.S."/>
            <person name="Rhee S.K."/>
        </authorList>
    </citation>
    <scope>NUCLEOTIDE SEQUENCE [LARGE SCALE GENOMIC DNA]</scope>
    <source>
        <strain evidence="2 3">KCTC 23939</strain>
    </source>
</reference>
<accession>A0ABW7N4Z9</accession>